<dbReference type="PANTHER" id="PTHR20883:SF48">
    <property type="entry name" value="ECTOINE DIOXYGENASE"/>
    <property type="match status" value="1"/>
</dbReference>
<keyword evidence="1" id="KW-0560">Oxidoreductase</keyword>
<evidence type="ECO:0000313" key="2">
    <source>
        <dbReference type="Proteomes" id="UP000198707"/>
    </source>
</evidence>
<organism evidence="1 2">
    <name type="scientific">Micromonospora phaseoli</name>
    <dbReference type="NCBI Taxonomy" id="1144548"/>
    <lineage>
        <taxon>Bacteria</taxon>
        <taxon>Bacillati</taxon>
        <taxon>Actinomycetota</taxon>
        <taxon>Actinomycetes</taxon>
        <taxon>Micromonosporales</taxon>
        <taxon>Micromonosporaceae</taxon>
        <taxon>Micromonospora</taxon>
    </lineage>
</organism>
<keyword evidence="2" id="KW-1185">Reference proteome</keyword>
<sequence>MNDLARFFDAAGYARLPTGLPASLVDRMRSVIDDHFARAVPPYRVNHRGEPCRLDALLERHEVFLEALRHKHVAGPLGQVLGPTVDVVLNRHNHATLNNSGDIPFRLHRDIQQWSQPLVAVFFYLEPATAMNGCTHVVPATHRLPYVGPQSDDGGGNWADEHDEYRHLIGQELPLEMPAGGVLLLNCLCFHSVGRNMTSHSRRSAVFACRSSDELSQLENPAVIQLFGQRRFVANSVLEVSGSLRKAPRGL</sequence>
<dbReference type="PANTHER" id="PTHR20883">
    <property type="entry name" value="PHYTANOYL-COA DIOXYGENASE DOMAIN CONTAINING 1"/>
    <property type="match status" value="1"/>
</dbReference>
<evidence type="ECO:0000313" key="1">
    <source>
        <dbReference type="EMBL" id="SEJ62247.1"/>
    </source>
</evidence>
<name>A0A1H7AED1_9ACTN</name>
<proteinExistence type="predicted"/>
<dbReference type="AlphaFoldDB" id="A0A1H7AED1"/>
<dbReference type="EMBL" id="FNYV01000006">
    <property type="protein sequence ID" value="SEJ62247.1"/>
    <property type="molecule type" value="Genomic_DNA"/>
</dbReference>
<dbReference type="SUPFAM" id="SSF51197">
    <property type="entry name" value="Clavaminate synthase-like"/>
    <property type="match status" value="1"/>
</dbReference>
<dbReference type="GO" id="GO:0016706">
    <property type="term" value="F:2-oxoglutarate-dependent dioxygenase activity"/>
    <property type="evidence" value="ECO:0007669"/>
    <property type="project" value="UniProtKB-ARBA"/>
</dbReference>
<dbReference type="Pfam" id="PF05721">
    <property type="entry name" value="PhyH"/>
    <property type="match status" value="1"/>
</dbReference>
<keyword evidence="1" id="KW-0223">Dioxygenase</keyword>
<dbReference type="GO" id="GO:0005506">
    <property type="term" value="F:iron ion binding"/>
    <property type="evidence" value="ECO:0007669"/>
    <property type="project" value="UniProtKB-ARBA"/>
</dbReference>
<accession>A0A1H7AED1</accession>
<dbReference type="RefSeq" id="WP_170147711.1">
    <property type="nucleotide sequence ID" value="NZ_BOPI01000002.1"/>
</dbReference>
<protein>
    <submittedName>
        <fullName evidence="1">Phytanoyl-CoA dioxygenase (PhyH)</fullName>
    </submittedName>
</protein>
<dbReference type="Gene3D" id="2.60.120.620">
    <property type="entry name" value="q2cbj1_9rhob like domain"/>
    <property type="match status" value="1"/>
</dbReference>
<dbReference type="Proteomes" id="UP000198707">
    <property type="component" value="Unassembled WGS sequence"/>
</dbReference>
<reference evidence="2" key="1">
    <citation type="submission" date="2016-10" db="EMBL/GenBank/DDBJ databases">
        <authorList>
            <person name="Varghese N."/>
            <person name="Submissions S."/>
        </authorList>
    </citation>
    <scope>NUCLEOTIDE SEQUENCE [LARGE SCALE GENOMIC DNA]</scope>
    <source>
        <strain evidence="2">CGMCC 4.7038</strain>
    </source>
</reference>
<dbReference type="InterPro" id="IPR008775">
    <property type="entry name" value="Phytyl_CoA_dOase-like"/>
</dbReference>
<dbReference type="STRING" id="1144548.SAMN05443287_1062"/>
<gene>
    <name evidence="1" type="ORF">SAMN05443287_1062</name>
</gene>